<dbReference type="Proteomes" id="UP001231189">
    <property type="component" value="Unassembled WGS sequence"/>
</dbReference>
<keyword evidence="9" id="KW-1185">Reference proteome</keyword>
<feature type="compositionally biased region" description="Low complexity" evidence="6">
    <location>
        <begin position="480"/>
        <end position="496"/>
    </location>
</feature>
<evidence type="ECO:0000256" key="6">
    <source>
        <dbReference type="SAM" id="MobiDB-lite"/>
    </source>
</evidence>
<evidence type="ECO:0000256" key="2">
    <source>
        <dbReference type="ARBA" id="ARBA00022771"/>
    </source>
</evidence>
<feature type="domain" description="C3H1-type" evidence="7">
    <location>
        <begin position="276"/>
        <end position="304"/>
    </location>
</feature>
<proteinExistence type="predicted"/>
<feature type="zinc finger region" description="C3H1-type" evidence="5">
    <location>
        <begin position="523"/>
        <end position="551"/>
    </location>
</feature>
<feature type="zinc finger region" description="C3H1-type" evidence="5">
    <location>
        <begin position="641"/>
        <end position="669"/>
    </location>
</feature>
<feature type="domain" description="C3H1-type" evidence="7">
    <location>
        <begin position="336"/>
        <end position="364"/>
    </location>
</feature>
<accession>A0AAD8VSH8</accession>
<evidence type="ECO:0000256" key="5">
    <source>
        <dbReference type="PROSITE-ProRule" id="PRU00723"/>
    </source>
</evidence>
<dbReference type="PROSITE" id="PS50103">
    <property type="entry name" value="ZF_C3H1"/>
    <property type="match status" value="7"/>
</dbReference>
<keyword evidence="3 5" id="KW-0862">Zinc</keyword>
<feature type="compositionally biased region" description="Basic and acidic residues" evidence="6">
    <location>
        <begin position="501"/>
        <end position="519"/>
    </location>
</feature>
<feature type="compositionally biased region" description="Polar residues" evidence="6">
    <location>
        <begin position="159"/>
        <end position="168"/>
    </location>
</feature>
<keyword evidence="2 5" id="KW-0863">Zinc-finger</keyword>
<feature type="zinc finger region" description="C3H1-type" evidence="5">
    <location>
        <begin position="276"/>
        <end position="304"/>
    </location>
</feature>
<organism evidence="8 9">
    <name type="scientific">Lolium multiflorum</name>
    <name type="common">Italian ryegrass</name>
    <name type="synonym">Lolium perenne subsp. multiflorum</name>
    <dbReference type="NCBI Taxonomy" id="4521"/>
    <lineage>
        <taxon>Eukaryota</taxon>
        <taxon>Viridiplantae</taxon>
        <taxon>Streptophyta</taxon>
        <taxon>Embryophyta</taxon>
        <taxon>Tracheophyta</taxon>
        <taxon>Spermatophyta</taxon>
        <taxon>Magnoliopsida</taxon>
        <taxon>Liliopsida</taxon>
        <taxon>Poales</taxon>
        <taxon>Poaceae</taxon>
        <taxon>BOP clade</taxon>
        <taxon>Pooideae</taxon>
        <taxon>Poodae</taxon>
        <taxon>Poeae</taxon>
        <taxon>Poeae Chloroplast Group 2 (Poeae type)</taxon>
        <taxon>Loliodinae</taxon>
        <taxon>Loliinae</taxon>
        <taxon>Lolium</taxon>
    </lineage>
</organism>
<feature type="compositionally biased region" description="Polar residues" evidence="6">
    <location>
        <begin position="246"/>
        <end position="260"/>
    </location>
</feature>
<dbReference type="GO" id="GO:0003677">
    <property type="term" value="F:DNA binding"/>
    <property type="evidence" value="ECO:0007669"/>
    <property type="project" value="UniProtKB-KW"/>
</dbReference>
<dbReference type="CDD" id="cd01650">
    <property type="entry name" value="RT_nLTR_like"/>
    <property type="match status" value="1"/>
</dbReference>
<comment type="caution">
    <text evidence="8">The sequence shown here is derived from an EMBL/GenBank/DDBJ whole genome shotgun (WGS) entry which is preliminary data.</text>
</comment>
<evidence type="ECO:0000256" key="4">
    <source>
        <dbReference type="ARBA" id="ARBA00023125"/>
    </source>
</evidence>
<dbReference type="InterPro" id="IPR026960">
    <property type="entry name" value="RVT-Znf"/>
</dbReference>
<feature type="domain" description="C3H1-type" evidence="7">
    <location>
        <begin position="572"/>
        <end position="600"/>
    </location>
</feature>
<dbReference type="InterPro" id="IPR043502">
    <property type="entry name" value="DNA/RNA_pol_sf"/>
</dbReference>
<dbReference type="Pfam" id="PF00078">
    <property type="entry name" value="RVT_1"/>
    <property type="match status" value="1"/>
</dbReference>
<protein>
    <recommendedName>
        <fullName evidence="7">C3H1-type domain-containing protein</fullName>
    </recommendedName>
</protein>
<evidence type="ECO:0000259" key="7">
    <source>
        <dbReference type="PROSITE" id="PS50103"/>
    </source>
</evidence>
<keyword evidence="4" id="KW-0238">DNA-binding</keyword>
<feature type="zinc finger region" description="C3H1-type" evidence="5">
    <location>
        <begin position="756"/>
        <end position="784"/>
    </location>
</feature>
<feature type="zinc finger region" description="C3H1-type" evidence="5">
    <location>
        <begin position="336"/>
        <end position="364"/>
    </location>
</feature>
<feature type="region of interest" description="Disordered" evidence="6">
    <location>
        <begin position="600"/>
        <end position="643"/>
    </location>
</feature>
<dbReference type="Pfam" id="PF00642">
    <property type="entry name" value="zf-CCCH"/>
    <property type="match status" value="5"/>
</dbReference>
<sequence>MLTVILISGFEDLMSMVLILRKCTVVLSYSDAIPDDGAAPTSAEFRQSGASQEDNFVVVGGKEKPGEQPRAVHGQGAAFLTSAAAAAAAAGDDQQEKVVCTGDQQGAGQERDAIHPRDGTTCRGTAAVGDQEEKAVQRCENHELGTAENDGDGTEDNGQETVDQTNTAMDDDNAVKDHDLVGQSVAGDNDQEPAVEQGVTGTAMDGDDAVKDHDLVGQSAMAGTEIKMQAATTHVQDQHKGVGVTVPSSEAVSPTVSGSDMGTGKREKVRLPYPQRPGKLNCSSYMSKGTCKHGLSCHFHHPLLKAKPDDSWCPSEQGNHGVEDILELNRIGLPIRERTRNCTYYLRNGACKYGKRCHFNHPEHVIDAQFYAPTGWEDSTLKSEKSYDHHTTLDDTSHSKKSSGHATLDDTSYSTKSSDHATLDDTSYSKKSSDHATIDDTSSSSEVLPPNILRMLLPPKKVLPGTEGKVMQVKKDPNWSSTSDNSDGSCSADSSDGPLCKQEHVDSSHGPLCKKEHVDYPERPGRSECSYYKMLGYCKFASACNYHHPKDRYPTGYHPEIPSVEQTKYLERPGEPDCPFYMKTRFCRFMEKCRFNHPMDTNPTAQSPTTAKNSVVTDEHHQSTGITLEDHMPKQKQYPERPGQPDCRYYLQFRKCKFLSACIFHHPRDGLPVGWNPSGPAHSDQIRPVIHGMPECPFYMKSGKCQFGSACEFRHPKDMCSTTEGAFDHITDLANDNFTRPENVVQKQEQTVYPERPGEPRCFNYMRHGSCRFQMNCKYHHPADQLTKKQAYPTFVYATELVQTCFRRKAPTVVLKLDFAKAFDSVSCLLNGVPGRWIMCVKGLRQGDPLSPYLFLIVADVLQRLVRRDEILLHPLIDGAPCPVLQYADDTLLILRADTAAASRLKLILGQFERATGLAINFGKSVLVPMHVDPVTLGGIQEILGCRVEGFPQTYLGLPLSAEKLRVAAFNPLIAKVDKYLSGWRALLLSAGGRLVLLNAVLDALPTFAMGALELPPGVLAALDRLRRAFLWAATDKVSGAKCLVSWEQVCRPKNEGGLGVRSIPTQNSCLLIKLLHRLHCATEESWPRWVWQAQAGLPLEIDGSGSSLLGAHWTSLRRLLPLYRSISRVKVGDGARTAFWLDWWLPSGPVATIMPELFSHCSLQCASVRQVLTHGLDAVLAPRLSAVATEQREALLLLLSSERLTEAVDVRTLPLCGKMGGKLSTSALYKLCSYGGILDDRHDFVWKNFAPSKVRFFGWLAVRDRIQSRANLLRKKILTADESGCPVCAATLVNGSHILFGCRFARQFWSSIGSQPDEHRQIESAATCSLPPSTPPGSASTLRLLCLWHLWKHRNDVVFNGLAPSIELVRKRCRDDVILWRSRFPLEERADVDTWLEFFLPRRHYAAA</sequence>
<dbReference type="SUPFAM" id="SSF56672">
    <property type="entry name" value="DNA/RNA polymerases"/>
    <property type="match status" value="1"/>
</dbReference>
<feature type="domain" description="C3H1-type" evidence="7">
    <location>
        <begin position="756"/>
        <end position="784"/>
    </location>
</feature>
<dbReference type="Gene3D" id="4.10.1000.10">
    <property type="entry name" value="Zinc finger, CCCH-type"/>
    <property type="match status" value="3"/>
</dbReference>
<dbReference type="PANTHER" id="PTHR12506:SF50">
    <property type="entry name" value="ZINC FINGER CCCH DOMAIN-CONTAINING PROTEIN 26"/>
    <property type="match status" value="1"/>
</dbReference>
<dbReference type="SUPFAM" id="SSF90229">
    <property type="entry name" value="CCCH zinc finger"/>
    <property type="match status" value="1"/>
</dbReference>
<feature type="region of interest" description="Disordered" evidence="6">
    <location>
        <begin position="245"/>
        <end position="274"/>
    </location>
</feature>
<keyword evidence="1 5" id="KW-0479">Metal-binding</keyword>
<feature type="zinc finger region" description="C3H1-type" evidence="5">
    <location>
        <begin position="690"/>
        <end position="718"/>
    </location>
</feature>
<evidence type="ECO:0000256" key="1">
    <source>
        <dbReference type="ARBA" id="ARBA00022723"/>
    </source>
</evidence>
<dbReference type="PANTHER" id="PTHR12506">
    <property type="entry name" value="PROTEIN PHOSPHATASE RELATED"/>
    <property type="match status" value="1"/>
</dbReference>
<feature type="region of interest" description="Disordered" evidence="6">
    <location>
        <begin position="144"/>
        <end position="172"/>
    </location>
</feature>
<feature type="domain" description="C3H1-type" evidence="7">
    <location>
        <begin position="690"/>
        <end position="718"/>
    </location>
</feature>
<dbReference type="InterPro" id="IPR000571">
    <property type="entry name" value="Znf_CCCH"/>
</dbReference>
<feature type="domain" description="C3H1-type" evidence="7">
    <location>
        <begin position="523"/>
        <end position="551"/>
    </location>
</feature>
<evidence type="ECO:0000313" key="8">
    <source>
        <dbReference type="EMBL" id="KAK1616221.1"/>
    </source>
</evidence>
<feature type="compositionally biased region" description="Basic and acidic residues" evidence="6">
    <location>
        <begin position="389"/>
        <end position="398"/>
    </location>
</feature>
<feature type="compositionally biased region" description="Basic and acidic residues" evidence="6">
    <location>
        <begin position="417"/>
        <end position="438"/>
    </location>
</feature>
<dbReference type="Pfam" id="PF13966">
    <property type="entry name" value="zf-RVT"/>
    <property type="match status" value="1"/>
</dbReference>
<dbReference type="InterPro" id="IPR036855">
    <property type="entry name" value="Znf_CCCH_sf"/>
</dbReference>
<feature type="compositionally biased region" description="Basic and acidic residues" evidence="6">
    <location>
        <begin position="617"/>
        <end position="639"/>
    </location>
</feature>
<evidence type="ECO:0000256" key="3">
    <source>
        <dbReference type="ARBA" id="ARBA00022833"/>
    </source>
</evidence>
<dbReference type="EMBL" id="JAUUTY010000006">
    <property type="protein sequence ID" value="KAK1616221.1"/>
    <property type="molecule type" value="Genomic_DNA"/>
</dbReference>
<reference evidence="8" key="1">
    <citation type="submission" date="2023-07" db="EMBL/GenBank/DDBJ databases">
        <title>A chromosome-level genome assembly of Lolium multiflorum.</title>
        <authorList>
            <person name="Chen Y."/>
            <person name="Copetti D."/>
            <person name="Kolliker R."/>
            <person name="Studer B."/>
        </authorList>
    </citation>
    <scope>NUCLEOTIDE SEQUENCE</scope>
    <source>
        <strain evidence="8">02402/16</strain>
        <tissue evidence="8">Leaf</tissue>
    </source>
</reference>
<feature type="region of interest" description="Disordered" evidence="6">
    <location>
        <begin position="184"/>
        <end position="208"/>
    </location>
</feature>
<dbReference type="GO" id="GO:0008270">
    <property type="term" value="F:zinc ion binding"/>
    <property type="evidence" value="ECO:0007669"/>
    <property type="project" value="UniProtKB-KW"/>
</dbReference>
<feature type="compositionally biased region" description="Polar residues" evidence="6">
    <location>
        <begin position="600"/>
        <end position="616"/>
    </location>
</feature>
<feature type="zinc finger region" description="C3H1-type" evidence="5">
    <location>
        <begin position="572"/>
        <end position="600"/>
    </location>
</feature>
<dbReference type="GO" id="GO:0003729">
    <property type="term" value="F:mRNA binding"/>
    <property type="evidence" value="ECO:0007669"/>
    <property type="project" value="UniProtKB-ARBA"/>
</dbReference>
<feature type="region of interest" description="Disordered" evidence="6">
    <location>
        <begin position="389"/>
        <end position="519"/>
    </location>
</feature>
<evidence type="ECO:0000313" key="9">
    <source>
        <dbReference type="Proteomes" id="UP001231189"/>
    </source>
</evidence>
<dbReference type="InterPro" id="IPR050974">
    <property type="entry name" value="Plant_ZF_CCCH"/>
</dbReference>
<dbReference type="SMART" id="SM00356">
    <property type="entry name" value="ZnF_C3H1"/>
    <property type="match status" value="7"/>
</dbReference>
<feature type="domain" description="C3H1-type" evidence="7">
    <location>
        <begin position="641"/>
        <end position="669"/>
    </location>
</feature>
<name>A0AAD8VSH8_LOLMU</name>
<gene>
    <name evidence="8" type="ORF">QYE76_021738</name>
</gene>
<dbReference type="InterPro" id="IPR000477">
    <property type="entry name" value="RT_dom"/>
</dbReference>
<feature type="compositionally biased region" description="Acidic residues" evidence="6">
    <location>
        <begin position="149"/>
        <end position="158"/>
    </location>
</feature>